<keyword evidence="8" id="KW-1185">Reference proteome</keyword>
<dbReference type="OrthoDB" id="9802554at2"/>
<dbReference type="SUPFAM" id="SSF52507">
    <property type="entry name" value="Homo-oligomeric flavin-containing Cys decarboxylases, HFCD"/>
    <property type="match status" value="1"/>
</dbReference>
<dbReference type="GO" id="GO:0046872">
    <property type="term" value="F:metal ion binding"/>
    <property type="evidence" value="ECO:0007669"/>
    <property type="project" value="UniProtKB-KW"/>
</dbReference>
<dbReference type="EC" id="4.1.1.36" evidence="3"/>
<dbReference type="UniPathway" id="UPA00241">
    <property type="reaction ID" value="UER00353"/>
</dbReference>
<comment type="catalytic activity">
    <reaction evidence="3 4">
        <text>(R)-4'-phosphopantothenate + L-cysteine + CTP = N-[(R)-4-phosphopantothenoyl]-L-cysteine + CMP + diphosphate + H(+)</text>
        <dbReference type="Rhea" id="RHEA:19397"/>
        <dbReference type="ChEBI" id="CHEBI:10986"/>
        <dbReference type="ChEBI" id="CHEBI:15378"/>
        <dbReference type="ChEBI" id="CHEBI:33019"/>
        <dbReference type="ChEBI" id="CHEBI:35235"/>
        <dbReference type="ChEBI" id="CHEBI:37563"/>
        <dbReference type="ChEBI" id="CHEBI:59458"/>
        <dbReference type="ChEBI" id="CHEBI:60377"/>
        <dbReference type="EC" id="6.3.2.5"/>
    </reaction>
</comment>
<dbReference type="AlphaFoldDB" id="A0A1E5G5S2"/>
<protein>
    <recommendedName>
        <fullName evidence="3">Coenzyme A biosynthesis bifunctional protein CoaBC</fullName>
    </recommendedName>
    <alternativeName>
        <fullName evidence="3">DNA/pantothenate metabolism flavoprotein</fullName>
    </alternativeName>
    <alternativeName>
        <fullName evidence="3">Phosphopantothenoylcysteine synthetase/decarboxylase</fullName>
        <shortName evidence="3">PPCS-PPCDC</shortName>
    </alternativeName>
    <domain>
        <recommendedName>
            <fullName evidence="3">Phosphopantothenoylcysteine decarboxylase</fullName>
            <shortName evidence="3">PPC decarboxylase</shortName>
            <shortName evidence="3">PPC-DC</shortName>
            <ecNumber evidence="3">4.1.1.36</ecNumber>
        </recommendedName>
        <alternativeName>
            <fullName evidence="3">CoaC</fullName>
        </alternativeName>
    </domain>
    <domain>
        <recommendedName>
            <fullName evidence="3">Phosphopantothenate--cysteine ligase</fullName>
            <ecNumber evidence="3">6.3.2.5</ecNumber>
        </recommendedName>
        <alternativeName>
            <fullName evidence="3">CoaB</fullName>
        </alternativeName>
        <alternativeName>
            <fullName evidence="3">Phosphopantothenoylcysteine synthetase</fullName>
            <shortName evidence="3">PPC synthetase</shortName>
            <shortName evidence="3">PPC-S</shortName>
        </alternativeName>
    </domain>
</protein>
<comment type="pathway">
    <text evidence="3 4">Cofactor biosynthesis; coenzyme A biosynthesis; CoA from (R)-pantothenate: step 2/5.</text>
</comment>
<evidence type="ECO:0000313" key="8">
    <source>
        <dbReference type="Proteomes" id="UP000094296"/>
    </source>
</evidence>
<keyword evidence="3 4" id="KW-0288">FMN</keyword>
<feature type="binding site" evidence="3">
    <location>
        <position position="293"/>
    </location>
    <ligand>
        <name>CTP</name>
        <dbReference type="ChEBI" id="CHEBI:37563"/>
    </ligand>
</feature>
<dbReference type="Pfam" id="PF04127">
    <property type="entry name" value="DFP"/>
    <property type="match status" value="1"/>
</dbReference>
<dbReference type="InterPro" id="IPR036551">
    <property type="entry name" value="Flavin_trans-like"/>
</dbReference>
<keyword evidence="3" id="KW-0479">Metal-binding</keyword>
<comment type="catalytic activity">
    <reaction evidence="3 4">
        <text>N-[(R)-4-phosphopantothenoyl]-L-cysteine + H(+) = (R)-4'-phosphopantetheine + CO2</text>
        <dbReference type="Rhea" id="RHEA:16793"/>
        <dbReference type="ChEBI" id="CHEBI:15378"/>
        <dbReference type="ChEBI" id="CHEBI:16526"/>
        <dbReference type="ChEBI" id="CHEBI:59458"/>
        <dbReference type="ChEBI" id="CHEBI:61723"/>
        <dbReference type="EC" id="4.1.1.36"/>
    </reaction>
</comment>
<dbReference type="GO" id="GO:0015937">
    <property type="term" value="P:coenzyme A biosynthetic process"/>
    <property type="evidence" value="ECO:0007669"/>
    <property type="project" value="UniProtKB-UniRule"/>
</dbReference>
<feature type="binding site" evidence="3">
    <location>
        <position position="342"/>
    </location>
    <ligand>
        <name>CTP</name>
        <dbReference type="ChEBI" id="CHEBI:37563"/>
    </ligand>
</feature>
<feature type="region of interest" description="Phosphopantothenate--cysteine ligase" evidence="3">
    <location>
        <begin position="195"/>
        <end position="401"/>
    </location>
</feature>
<evidence type="ECO:0000259" key="6">
    <source>
        <dbReference type="Pfam" id="PF04127"/>
    </source>
</evidence>
<dbReference type="InterPro" id="IPR035929">
    <property type="entry name" value="CoaB-like_sf"/>
</dbReference>
<dbReference type="GO" id="GO:0071513">
    <property type="term" value="C:phosphopantothenoylcysteine decarboxylase complex"/>
    <property type="evidence" value="ECO:0007669"/>
    <property type="project" value="TreeGrafter"/>
</dbReference>
<dbReference type="EMBL" id="MIJE01000001">
    <property type="protein sequence ID" value="OEF98531.1"/>
    <property type="molecule type" value="Genomic_DNA"/>
</dbReference>
<keyword evidence="3" id="KW-0511">Multifunctional enzyme</keyword>
<dbReference type="NCBIfam" id="TIGR00521">
    <property type="entry name" value="coaBC_dfp"/>
    <property type="match status" value="1"/>
</dbReference>
<comment type="caution">
    <text evidence="7">The sequence shown here is derived from an EMBL/GenBank/DDBJ whole genome shotgun (WGS) entry which is preliminary data.</text>
</comment>
<dbReference type="GO" id="GO:0015941">
    <property type="term" value="P:pantothenate catabolic process"/>
    <property type="evidence" value="ECO:0007669"/>
    <property type="project" value="InterPro"/>
</dbReference>
<comment type="function">
    <text evidence="3">Catalyzes two sequential steps in the biosynthesis of coenzyme A. In the first step cysteine is conjugated to 4'-phosphopantothenate to form 4-phosphopantothenoylcysteine. In the second step the latter compound is decarboxylated to form 4'-phosphopantotheine.</text>
</comment>
<accession>A0A1E5G5S2</accession>
<comment type="function">
    <text evidence="4">Catalyzes two steps in the biosynthesis of coenzyme A. In the first step cysteine is conjugated to 4'-phosphopantothenate to form 4-phosphopantothenoylcysteine, in the latter compound is decarboxylated to form 4'-phosphopantotheine.</text>
</comment>
<proteinExistence type="inferred from homology"/>
<evidence type="ECO:0000313" key="7">
    <source>
        <dbReference type="EMBL" id="OEF98531.1"/>
    </source>
</evidence>
<feature type="region of interest" description="Phosphopantothenoylcysteine decarboxylase" evidence="3">
    <location>
        <begin position="1"/>
        <end position="194"/>
    </location>
</feature>
<keyword evidence="2 3" id="KW-0456">Lyase</keyword>
<comment type="similarity">
    <text evidence="3 4">In the C-terminal section; belongs to the PPC synthetase family.</text>
</comment>
<feature type="domain" description="Flavoprotein" evidence="5">
    <location>
        <begin position="8"/>
        <end position="152"/>
    </location>
</feature>
<sequence>MEVIIMSKIVIGITGGIASYKIANICSKLRQNGHEVRVMMTKSATEFITPLTFQSLTNHPVIVDMFEKPEAGVSHIEWADWADIVLVAPATANILGKVSNGIADDFVSTIVMATKASVVFAPAMNVNMYDNPIVQNNIATLRQYGYHFIEPEEGYLACGYTGKGRLANDETILSTVEFMINSEANNHLNLSGKNILITAGPTREAIDPVRYLTNHSSGKMGYALAEAAVRYGASVTLISGPTSLDKPSGVNLIKVTNAQEMLDAVLQELSNSDLLIKAAAVADYRPKKVAEHKIKKHDDSLTIELQKNTDILTEVSKHRSAKQIIVGFAAESENLLVNAKKKLQTKKLDFIIANDISKSNSGFDVDYNQVIICNKDGSIKELPKLHKKQLAVEILKEITNS</sequence>
<dbReference type="Pfam" id="PF02441">
    <property type="entry name" value="Flavoprotein"/>
    <property type="match status" value="1"/>
</dbReference>
<dbReference type="PANTHER" id="PTHR14359:SF6">
    <property type="entry name" value="PHOSPHOPANTOTHENOYLCYSTEINE DECARBOXYLASE"/>
    <property type="match status" value="1"/>
</dbReference>
<keyword evidence="1 3" id="KW-0210">Decarboxylase</keyword>
<comment type="caution">
    <text evidence="3">Lacks conserved residue(s) required for the propagation of feature annotation.</text>
</comment>
<name>A0A1E5G5S2_9FIRM</name>
<dbReference type="InterPro" id="IPR005252">
    <property type="entry name" value="CoaBC"/>
</dbReference>
<feature type="binding site" evidence="3">
    <location>
        <position position="283"/>
    </location>
    <ligand>
        <name>CTP</name>
        <dbReference type="ChEBI" id="CHEBI:37563"/>
    </ligand>
</feature>
<feature type="active site" description="Proton donor" evidence="3">
    <location>
        <position position="158"/>
    </location>
</feature>
<comment type="pathway">
    <text evidence="3 4">Cofactor biosynthesis; coenzyme A biosynthesis; CoA from (R)-pantothenate: step 3/5.</text>
</comment>
<dbReference type="Proteomes" id="UP000094296">
    <property type="component" value="Unassembled WGS sequence"/>
</dbReference>
<evidence type="ECO:0000256" key="1">
    <source>
        <dbReference type="ARBA" id="ARBA00022793"/>
    </source>
</evidence>
<dbReference type="GO" id="GO:0004633">
    <property type="term" value="F:phosphopantothenoylcysteine decarboxylase activity"/>
    <property type="evidence" value="ECO:0007669"/>
    <property type="project" value="UniProtKB-UniRule"/>
</dbReference>
<evidence type="ECO:0000256" key="4">
    <source>
        <dbReference type="RuleBase" id="RU364078"/>
    </source>
</evidence>
<comment type="similarity">
    <text evidence="3 4">In the N-terminal section; belongs to the HFCD (homo-oligomeric flavin containing Cys decarboxylase) superfamily.</text>
</comment>
<dbReference type="Gene3D" id="3.40.50.10300">
    <property type="entry name" value="CoaB-like"/>
    <property type="match status" value="1"/>
</dbReference>
<evidence type="ECO:0000256" key="2">
    <source>
        <dbReference type="ARBA" id="ARBA00023239"/>
    </source>
</evidence>
<feature type="domain" description="DNA/pantothenate metabolism flavoprotein C-terminal" evidence="6">
    <location>
        <begin position="190"/>
        <end position="399"/>
    </location>
</feature>
<dbReference type="GO" id="GO:0004632">
    <property type="term" value="F:phosphopantothenate--cysteine ligase activity"/>
    <property type="evidence" value="ECO:0007669"/>
    <property type="project" value="UniProtKB-UniRule"/>
</dbReference>
<dbReference type="STRING" id="766136.BHF68_02380"/>
<dbReference type="InterPro" id="IPR007085">
    <property type="entry name" value="DNA/pantothenate-metab_flavo_C"/>
</dbReference>
<organism evidence="7 8">
    <name type="scientific">Desulfuribacillus alkaliarsenatis</name>
    <dbReference type="NCBI Taxonomy" id="766136"/>
    <lineage>
        <taxon>Bacteria</taxon>
        <taxon>Bacillati</taxon>
        <taxon>Bacillota</taxon>
        <taxon>Desulfuribacillia</taxon>
        <taxon>Desulfuribacillales</taxon>
        <taxon>Desulfuribacillaceae</taxon>
        <taxon>Desulfuribacillus</taxon>
    </lineage>
</organism>
<reference evidence="7 8" key="1">
    <citation type="submission" date="2016-09" db="EMBL/GenBank/DDBJ databases">
        <title>Draft genome sequence for the type strain of Desulfuribacillus alkaliarsenatis AHT28, an obligately anaerobic, sulfidogenic bacterium isolated from Russian soda lake sediments.</title>
        <authorList>
            <person name="Abin C.A."/>
            <person name="Hollibaugh J.T."/>
        </authorList>
    </citation>
    <scope>NUCLEOTIDE SEQUENCE [LARGE SCALE GENOMIC DNA]</scope>
    <source>
        <strain evidence="7 8">AHT28</strain>
    </source>
</reference>
<dbReference type="HAMAP" id="MF_02225">
    <property type="entry name" value="CoaBC"/>
    <property type="match status" value="1"/>
</dbReference>
<evidence type="ECO:0000259" key="5">
    <source>
        <dbReference type="Pfam" id="PF02441"/>
    </source>
</evidence>
<dbReference type="InterPro" id="IPR003382">
    <property type="entry name" value="Flavoprotein"/>
</dbReference>
<dbReference type="SUPFAM" id="SSF102645">
    <property type="entry name" value="CoaB-like"/>
    <property type="match status" value="1"/>
</dbReference>
<dbReference type="Gene3D" id="3.40.50.1950">
    <property type="entry name" value="Flavin prenyltransferase-like"/>
    <property type="match status" value="1"/>
</dbReference>
<keyword evidence="3 4" id="KW-0436">Ligase</keyword>
<comment type="cofactor">
    <cofactor evidence="3">
        <name>Mg(2+)</name>
        <dbReference type="ChEBI" id="CHEBI:18420"/>
    </cofactor>
</comment>
<gene>
    <name evidence="3" type="primary">coaBC</name>
    <name evidence="7" type="ORF">BHF68_02380</name>
</gene>
<keyword evidence="3 4" id="KW-0285">Flavoprotein</keyword>
<evidence type="ECO:0000256" key="3">
    <source>
        <dbReference type="HAMAP-Rule" id="MF_02225"/>
    </source>
</evidence>
<dbReference type="GO" id="GO:0010181">
    <property type="term" value="F:FMN binding"/>
    <property type="evidence" value="ECO:0007669"/>
    <property type="project" value="UniProtKB-UniRule"/>
</dbReference>
<keyword evidence="3" id="KW-0460">Magnesium</keyword>
<dbReference type="PANTHER" id="PTHR14359">
    <property type="entry name" value="HOMO-OLIGOMERIC FLAVIN CONTAINING CYS DECARBOXYLASE FAMILY"/>
    <property type="match status" value="1"/>
</dbReference>
<feature type="binding site" evidence="3">
    <location>
        <position position="346"/>
    </location>
    <ligand>
        <name>CTP</name>
        <dbReference type="ChEBI" id="CHEBI:37563"/>
    </ligand>
</feature>
<dbReference type="EC" id="6.3.2.5" evidence="3"/>
<feature type="binding site" evidence="3">
    <location>
        <position position="328"/>
    </location>
    <ligand>
        <name>CTP</name>
        <dbReference type="ChEBI" id="CHEBI:37563"/>
    </ligand>
</feature>
<comment type="cofactor">
    <cofactor evidence="3">
        <name>FMN</name>
        <dbReference type="ChEBI" id="CHEBI:58210"/>
    </cofactor>
    <text evidence="3">Binds 1 FMN per subunit.</text>
</comment>